<protein>
    <recommendedName>
        <fullName evidence="1">DinB-like domain-containing protein</fullName>
    </recommendedName>
</protein>
<feature type="domain" description="DinB-like" evidence="1">
    <location>
        <begin position="95"/>
        <end position="230"/>
    </location>
</feature>
<dbReference type="Pfam" id="PF12867">
    <property type="entry name" value="DinB_2"/>
    <property type="match status" value="1"/>
</dbReference>
<sequence>MIEQPERYIEFAALSRVGIAAIAAVADEIARKFPEIEHDTTARQFCGAMVADVMRRHGHEVVQARGRVGGALFSYGAVFGPQPNRPPFAEVVGLLARMPAALADAIARIPAEQRAQRPPGTGFALVEHACHLRDLDAIFAERIRAVRTTPLPAIESVDGTALAEQRGYLRENLDEAVRAFRESRQRLCASLRKLRPDQLTRCGIRDGVRRMTLEELVREWLDHDRTHCLELDELRAELNQAAAPHRHRERS</sequence>
<proteinExistence type="predicted"/>
<dbReference type="SUPFAM" id="SSF109854">
    <property type="entry name" value="DinB/YfiT-like putative metalloenzymes"/>
    <property type="match status" value="1"/>
</dbReference>
<accession>A0ABN0FWX9</accession>
<name>A0ABN0FWX9_9BURK</name>
<dbReference type="EMBL" id="JH692075">
    <property type="protein sequence ID" value="EIP84455.1"/>
    <property type="molecule type" value="Genomic_DNA"/>
</dbReference>
<evidence type="ECO:0000313" key="3">
    <source>
        <dbReference type="Proteomes" id="UP000004682"/>
    </source>
</evidence>
<reference evidence="3" key="1">
    <citation type="journal article" date="2012" name="J. Bacteriol.">
        <title>Revised Genome Sequence of Burkholderia thailandensis MSMB43 with Improved Annotation.</title>
        <authorList>
            <person name="Zhuo Y."/>
            <person name="Liu L."/>
            <person name="Wang Q."/>
            <person name="Liu X."/>
            <person name="Ren B."/>
            <person name="Liu M."/>
            <person name="Ni P."/>
            <person name="Cheng Y.Q."/>
            <person name="Zhang L."/>
        </authorList>
    </citation>
    <scope>NUCLEOTIDE SEQUENCE [LARGE SCALE GENOMIC DNA]</scope>
    <source>
        <strain evidence="3">MSMB43</strain>
    </source>
</reference>
<keyword evidence="3" id="KW-1185">Reference proteome</keyword>
<dbReference type="Gene3D" id="1.20.120.450">
    <property type="entry name" value="dinb family like domain"/>
    <property type="match status" value="1"/>
</dbReference>
<dbReference type="InterPro" id="IPR034660">
    <property type="entry name" value="DinB/YfiT-like"/>
</dbReference>
<evidence type="ECO:0000313" key="2">
    <source>
        <dbReference type="EMBL" id="EIP84455.1"/>
    </source>
</evidence>
<evidence type="ECO:0000259" key="1">
    <source>
        <dbReference type="Pfam" id="PF12867"/>
    </source>
</evidence>
<gene>
    <name evidence="2" type="ORF">A33K_18898</name>
</gene>
<dbReference type="InterPro" id="IPR024775">
    <property type="entry name" value="DinB-like"/>
</dbReference>
<organism evidence="2 3">
    <name type="scientific">Burkholderia humptydooensis MSMB43</name>
    <dbReference type="NCBI Taxonomy" id="441157"/>
    <lineage>
        <taxon>Bacteria</taxon>
        <taxon>Pseudomonadati</taxon>
        <taxon>Pseudomonadota</taxon>
        <taxon>Betaproteobacteria</taxon>
        <taxon>Burkholderiales</taxon>
        <taxon>Burkholderiaceae</taxon>
        <taxon>Burkholderia</taxon>
        <taxon>pseudomallei group</taxon>
    </lineage>
</organism>
<dbReference type="Proteomes" id="UP000004682">
    <property type="component" value="Unassembled WGS sequence"/>
</dbReference>